<feature type="compositionally biased region" description="Basic residues" evidence="4">
    <location>
        <begin position="62"/>
        <end position="93"/>
    </location>
</feature>
<feature type="compositionally biased region" description="Low complexity" evidence="4">
    <location>
        <begin position="94"/>
        <end position="106"/>
    </location>
</feature>
<proteinExistence type="inferred from homology"/>
<dbReference type="OrthoDB" id="265955at2759"/>
<dbReference type="InterPro" id="IPR019134">
    <property type="entry name" value="Cactin_C"/>
</dbReference>
<dbReference type="InterPro" id="IPR001943">
    <property type="entry name" value="UVR_dom"/>
</dbReference>
<dbReference type="SMART" id="SM01050">
    <property type="entry name" value="CactinC_cactus"/>
    <property type="match status" value="1"/>
</dbReference>
<feature type="domain" description="UVR" evidence="5">
    <location>
        <begin position="188"/>
        <end position="224"/>
    </location>
</feature>
<dbReference type="EMBL" id="BRXZ01000145">
    <property type="protein sequence ID" value="GMI06128.1"/>
    <property type="molecule type" value="Genomic_DNA"/>
</dbReference>
<evidence type="ECO:0000259" key="5">
    <source>
        <dbReference type="PROSITE" id="PS50151"/>
    </source>
</evidence>
<dbReference type="PANTHER" id="PTHR21737">
    <property type="entry name" value="POLYGLUTAMINE BINDING PROTEIN 1/MARVEL MEMBRANE-ASSOCIATING DOMAIN CONTAINING 3"/>
    <property type="match status" value="1"/>
</dbReference>
<sequence length="624" mass="71514">MSRDSEDDKSNLDEEAKIAPPPTNEDRGRSKKKKKRSRSRSPSSSSDSDSDSSSSSSSSSEKKKKKSKKKKSKKDKKKKKKSKKDKKKSKTKHPSSSSKTVTTKKTVMSESLLAKLAERNETLEERRARKERERNAQMAAKFGYSNDENPFNDPNLNESFTWGKKVQEKKGAAIPIASSGVEKKAYQEKLVSEIEKVRRRRIEREEEFEEMNRLRDEESRLREMAHYDDWQRKEEEFHLAQQHQRTAIRLVEGREKPIDVLAKNVLLFGMSDEDKANKAAVKYKERYNALEEMGNLEAELTPPHDFLRELKLEELEELKRDIVELQELEKEAGGAAGKDGPLKRYWDALSFVCNDEIEWIRGGGTGGAYESVSADIKKMFEGQTKGALGVMEEEIRGKISPAATAVSGLTDHSDTNYWKSVLTQLRVHLAKGTLTEIHDSMLVRQLAKIETRKEVLKDQGGDTASSTDATDDAAPDSQEGDAEEALADGDEIDLPSKTFGWADKYKPRKPRYFNRVKTGWDWNKYNQTHYDHDNPPPKVVQGYKFSVFYPDLIDKSKTPQFFIEPADSPEFCIIRFHGGAPYEDIAFKILNKEWARTKKRGFKCTFDRGVLTLFFNFSTHWYRR</sequence>
<feature type="coiled-coil region" evidence="3">
    <location>
        <begin position="194"/>
        <end position="224"/>
    </location>
</feature>
<feature type="compositionally biased region" description="Basic and acidic residues" evidence="4">
    <location>
        <begin position="1"/>
        <end position="17"/>
    </location>
</feature>
<feature type="compositionally biased region" description="Basic and acidic residues" evidence="4">
    <location>
        <begin position="116"/>
        <end position="134"/>
    </location>
</feature>
<evidence type="ECO:0000256" key="3">
    <source>
        <dbReference type="SAM" id="Coils"/>
    </source>
</evidence>
<gene>
    <name evidence="6" type="ORF">TrRE_jg1858</name>
</gene>
<evidence type="ECO:0000313" key="6">
    <source>
        <dbReference type="EMBL" id="GMI06128.1"/>
    </source>
</evidence>
<feature type="region of interest" description="Disordered" evidence="4">
    <location>
        <begin position="454"/>
        <end position="489"/>
    </location>
</feature>
<dbReference type="GO" id="GO:0045292">
    <property type="term" value="P:mRNA cis splicing, via spliceosome"/>
    <property type="evidence" value="ECO:0007669"/>
    <property type="project" value="TreeGrafter"/>
</dbReference>
<feature type="compositionally biased region" description="Basic residues" evidence="4">
    <location>
        <begin position="29"/>
        <end position="39"/>
    </location>
</feature>
<keyword evidence="7" id="KW-1185">Reference proteome</keyword>
<organism evidence="6 7">
    <name type="scientific">Triparma retinervis</name>
    <dbReference type="NCBI Taxonomy" id="2557542"/>
    <lineage>
        <taxon>Eukaryota</taxon>
        <taxon>Sar</taxon>
        <taxon>Stramenopiles</taxon>
        <taxon>Ochrophyta</taxon>
        <taxon>Bolidophyceae</taxon>
        <taxon>Parmales</taxon>
        <taxon>Triparmaceae</taxon>
        <taxon>Triparma</taxon>
    </lineage>
</organism>
<dbReference type="Pfam" id="PF09732">
    <property type="entry name" value="CactinC_cactus"/>
    <property type="match status" value="1"/>
</dbReference>
<protein>
    <recommendedName>
        <fullName evidence="2">Splicing factor Cactin</fullName>
    </recommendedName>
</protein>
<feature type="coiled-coil region" evidence="3">
    <location>
        <begin position="273"/>
        <end position="335"/>
    </location>
</feature>
<dbReference type="PROSITE" id="PS50151">
    <property type="entry name" value="UVR"/>
    <property type="match status" value="1"/>
</dbReference>
<dbReference type="Proteomes" id="UP001165082">
    <property type="component" value="Unassembled WGS sequence"/>
</dbReference>
<reference evidence="6" key="1">
    <citation type="submission" date="2022-07" db="EMBL/GenBank/DDBJ databases">
        <title>Genome analysis of Parmales, a sister group of diatoms, reveals the evolutionary specialization of diatoms from phago-mixotrophs to photoautotrophs.</title>
        <authorList>
            <person name="Ban H."/>
            <person name="Sato S."/>
            <person name="Yoshikawa S."/>
            <person name="Kazumasa Y."/>
            <person name="Nakamura Y."/>
            <person name="Ichinomiya M."/>
            <person name="Saitoh K."/>
            <person name="Sato N."/>
            <person name="Blanc-Mathieu R."/>
            <person name="Endo H."/>
            <person name="Kuwata A."/>
            <person name="Ogata H."/>
        </authorList>
    </citation>
    <scope>NUCLEOTIDE SEQUENCE</scope>
</reference>
<dbReference type="PANTHER" id="PTHR21737:SF4">
    <property type="entry name" value="SPLICING FACTOR CACTIN"/>
    <property type="match status" value="1"/>
</dbReference>
<evidence type="ECO:0000256" key="4">
    <source>
        <dbReference type="SAM" id="MobiDB-lite"/>
    </source>
</evidence>
<comment type="similarity">
    <text evidence="1">Belongs to the CACTIN family.</text>
</comment>
<evidence type="ECO:0000313" key="7">
    <source>
        <dbReference type="Proteomes" id="UP001165082"/>
    </source>
</evidence>
<accession>A0A9W7F9G7</accession>
<feature type="region of interest" description="Disordered" evidence="4">
    <location>
        <begin position="1"/>
        <end position="134"/>
    </location>
</feature>
<dbReference type="GO" id="GO:0005681">
    <property type="term" value="C:spliceosomal complex"/>
    <property type="evidence" value="ECO:0007669"/>
    <property type="project" value="TreeGrafter"/>
</dbReference>
<comment type="caution">
    <text evidence="6">The sequence shown here is derived from an EMBL/GenBank/DDBJ whole genome shotgun (WGS) entry which is preliminary data.</text>
</comment>
<evidence type="ECO:0000256" key="1">
    <source>
        <dbReference type="ARBA" id="ARBA00006895"/>
    </source>
</evidence>
<evidence type="ECO:0000256" key="2">
    <source>
        <dbReference type="ARBA" id="ARBA00034534"/>
    </source>
</evidence>
<name>A0A9W7F9G7_9STRA</name>
<dbReference type="InterPro" id="IPR018816">
    <property type="entry name" value="Cactin_central"/>
</dbReference>
<dbReference type="GO" id="GO:0005737">
    <property type="term" value="C:cytoplasm"/>
    <property type="evidence" value="ECO:0007669"/>
    <property type="project" value="TreeGrafter"/>
</dbReference>
<feature type="compositionally biased region" description="Low complexity" evidence="4">
    <location>
        <begin position="40"/>
        <end position="59"/>
    </location>
</feature>
<feature type="compositionally biased region" description="Acidic residues" evidence="4">
    <location>
        <begin position="469"/>
        <end position="489"/>
    </location>
</feature>
<dbReference type="Pfam" id="PF10312">
    <property type="entry name" value="Cactin_mid"/>
    <property type="match status" value="1"/>
</dbReference>
<keyword evidence="3" id="KW-0175">Coiled coil</keyword>
<dbReference type="AlphaFoldDB" id="A0A9W7F9G7"/>